<comment type="caution">
    <text evidence="3">The sequence shown here is derived from an EMBL/GenBank/DDBJ whole genome shotgun (WGS) entry which is preliminary data.</text>
</comment>
<dbReference type="NCBIfam" id="TIGR00051">
    <property type="entry name" value="YbgC/FadM family acyl-CoA thioesterase"/>
    <property type="match status" value="1"/>
</dbReference>
<dbReference type="Pfam" id="PF13279">
    <property type="entry name" value="4HBT_2"/>
    <property type="match status" value="1"/>
</dbReference>
<dbReference type="Proteomes" id="UP000233398">
    <property type="component" value="Unassembled WGS sequence"/>
</dbReference>
<comment type="similarity">
    <text evidence="1">Belongs to the 4-hydroxybenzoyl-CoA thioesterase family.</text>
</comment>
<dbReference type="InterPro" id="IPR006684">
    <property type="entry name" value="YbgC/YbaW"/>
</dbReference>
<dbReference type="EMBL" id="PISP01000006">
    <property type="protein sequence ID" value="PKD42613.1"/>
    <property type="molecule type" value="Genomic_DNA"/>
</dbReference>
<dbReference type="PIRSF" id="PIRSF003230">
    <property type="entry name" value="YbgC"/>
    <property type="match status" value="1"/>
</dbReference>
<name>A0A2N0VEK1_9BACT</name>
<proteinExistence type="inferred from homology"/>
<reference evidence="3 4" key="1">
    <citation type="submission" date="2017-11" db="EMBL/GenBank/DDBJ databases">
        <title>Rhodohalobacter 15182 sp. nov., isolated from a salt lake.</title>
        <authorList>
            <person name="Han S."/>
        </authorList>
    </citation>
    <scope>NUCLEOTIDE SEQUENCE [LARGE SCALE GENOMIC DNA]</scope>
    <source>
        <strain evidence="3 4">15182</strain>
    </source>
</reference>
<dbReference type="Gene3D" id="3.10.129.10">
    <property type="entry name" value="Hotdog Thioesterase"/>
    <property type="match status" value="1"/>
</dbReference>
<dbReference type="PANTHER" id="PTHR31793">
    <property type="entry name" value="4-HYDROXYBENZOYL-COA THIOESTERASE FAMILY MEMBER"/>
    <property type="match status" value="1"/>
</dbReference>
<evidence type="ECO:0000313" key="4">
    <source>
        <dbReference type="Proteomes" id="UP000233398"/>
    </source>
</evidence>
<evidence type="ECO:0000313" key="3">
    <source>
        <dbReference type="EMBL" id="PKD42613.1"/>
    </source>
</evidence>
<evidence type="ECO:0000256" key="1">
    <source>
        <dbReference type="ARBA" id="ARBA00005953"/>
    </source>
</evidence>
<dbReference type="CDD" id="cd00586">
    <property type="entry name" value="4HBT"/>
    <property type="match status" value="1"/>
</dbReference>
<keyword evidence="2" id="KW-0378">Hydrolase</keyword>
<sequence>MSNRNFELQFSVRDYELDTQGVVNNSVYQNYLEHARHEFLKSVGINFNKLHENGTDAVVHKIELVYKKPLMGDDRFVVRTHAEKSGNVRFVFYQNIYRIPDDELILKGVVTAVFMENGRPIRPPKEVVSALQ</sequence>
<dbReference type="PANTHER" id="PTHR31793:SF27">
    <property type="entry name" value="NOVEL THIOESTERASE SUPERFAMILY DOMAIN AND SAPOSIN A-TYPE DOMAIN CONTAINING PROTEIN (0610012H03RIK)"/>
    <property type="match status" value="1"/>
</dbReference>
<dbReference type="SUPFAM" id="SSF54637">
    <property type="entry name" value="Thioesterase/thiol ester dehydrase-isomerase"/>
    <property type="match status" value="1"/>
</dbReference>
<dbReference type="GO" id="GO:0047617">
    <property type="term" value="F:fatty acyl-CoA hydrolase activity"/>
    <property type="evidence" value="ECO:0007669"/>
    <property type="project" value="TreeGrafter"/>
</dbReference>
<protein>
    <submittedName>
        <fullName evidence="3">Acyl-CoA thioesterase</fullName>
    </submittedName>
</protein>
<dbReference type="InterPro" id="IPR050563">
    <property type="entry name" value="4-hydroxybenzoyl-CoA_TE"/>
</dbReference>
<dbReference type="InterPro" id="IPR029069">
    <property type="entry name" value="HotDog_dom_sf"/>
</dbReference>
<accession>A0A2N0VEK1</accession>
<dbReference type="RefSeq" id="WP_101074310.1">
    <property type="nucleotide sequence ID" value="NZ_PISP01000006.1"/>
</dbReference>
<evidence type="ECO:0000256" key="2">
    <source>
        <dbReference type="ARBA" id="ARBA00022801"/>
    </source>
</evidence>
<organism evidence="3 4">
    <name type="scientific">Rhodohalobacter barkolensis</name>
    <dbReference type="NCBI Taxonomy" id="2053187"/>
    <lineage>
        <taxon>Bacteria</taxon>
        <taxon>Pseudomonadati</taxon>
        <taxon>Balneolota</taxon>
        <taxon>Balneolia</taxon>
        <taxon>Balneolales</taxon>
        <taxon>Balneolaceae</taxon>
        <taxon>Rhodohalobacter</taxon>
    </lineage>
</organism>
<keyword evidence="4" id="KW-1185">Reference proteome</keyword>
<dbReference type="AlphaFoldDB" id="A0A2N0VEK1"/>
<dbReference type="OrthoDB" id="9799036at2"/>
<gene>
    <name evidence="3" type="ORF">CWD77_14490</name>
</gene>